<dbReference type="EMBL" id="QKWP01000424">
    <property type="protein sequence ID" value="RIB20319.1"/>
    <property type="molecule type" value="Genomic_DNA"/>
</dbReference>
<dbReference type="AlphaFoldDB" id="A0A397VH36"/>
<keyword evidence="2" id="KW-1185">Reference proteome</keyword>
<dbReference type="OrthoDB" id="2423195at2759"/>
<organism evidence="1 2">
    <name type="scientific">Gigaspora rosea</name>
    <dbReference type="NCBI Taxonomy" id="44941"/>
    <lineage>
        <taxon>Eukaryota</taxon>
        <taxon>Fungi</taxon>
        <taxon>Fungi incertae sedis</taxon>
        <taxon>Mucoromycota</taxon>
        <taxon>Glomeromycotina</taxon>
        <taxon>Glomeromycetes</taxon>
        <taxon>Diversisporales</taxon>
        <taxon>Gigasporaceae</taxon>
        <taxon>Gigaspora</taxon>
    </lineage>
</organism>
<comment type="caution">
    <text evidence="1">The sequence shown here is derived from an EMBL/GenBank/DDBJ whole genome shotgun (WGS) entry which is preliminary data.</text>
</comment>
<dbReference type="Proteomes" id="UP000266673">
    <property type="component" value="Unassembled WGS sequence"/>
</dbReference>
<sequence length="211" mass="24625">MCIRMIEEYKVASDKKLLYPYASFSAALLAYLRLLWKIQTIVDDELSHDAFENAVQGFSANVKTSLPAINDQVFRDFSEFMVTNDADKKDFELLGKLVQLYIDLQFAQMCLNEFMREGPDVSFEEFLVDKVIKMMLDKFVRKGRATRNVLTPSHWIQWLGNIFINIFSQKDPFPLMESIITKIFWKEEDAINEPFLRILQDSKEILQASPD</sequence>
<protein>
    <submittedName>
        <fullName evidence="1">Uncharacterized protein</fullName>
    </submittedName>
</protein>
<accession>A0A397VH36</accession>
<name>A0A397VH36_9GLOM</name>
<evidence type="ECO:0000313" key="2">
    <source>
        <dbReference type="Proteomes" id="UP000266673"/>
    </source>
</evidence>
<gene>
    <name evidence="1" type="ORF">C2G38_2179610</name>
</gene>
<reference evidence="1 2" key="1">
    <citation type="submission" date="2018-06" db="EMBL/GenBank/DDBJ databases">
        <title>Comparative genomics reveals the genomic features of Rhizophagus irregularis, R. cerebriforme, R. diaphanum and Gigaspora rosea, and their symbiotic lifestyle signature.</title>
        <authorList>
            <person name="Morin E."/>
            <person name="San Clemente H."/>
            <person name="Chen E.C.H."/>
            <person name="De La Providencia I."/>
            <person name="Hainaut M."/>
            <person name="Kuo A."/>
            <person name="Kohler A."/>
            <person name="Murat C."/>
            <person name="Tang N."/>
            <person name="Roy S."/>
            <person name="Loubradou J."/>
            <person name="Henrissat B."/>
            <person name="Grigoriev I.V."/>
            <person name="Corradi N."/>
            <person name="Roux C."/>
            <person name="Martin F.M."/>
        </authorList>
    </citation>
    <scope>NUCLEOTIDE SEQUENCE [LARGE SCALE GENOMIC DNA]</scope>
    <source>
        <strain evidence="1 2">DAOM 194757</strain>
    </source>
</reference>
<evidence type="ECO:0000313" key="1">
    <source>
        <dbReference type="EMBL" id="RIB20319.1"/>
    </source>
</evidence>
<proteinExistence type="predicted"/>